<dbReference type="Pfam" id="PF07293">
    <property type="entry name" value="DUF1450"/>
    <property type="match status" value="1"/>
</dbReference>
<evidence type="ECO:0000313" key="2">
    <source>
        <dbReference type="EMBL" id="NEY20284.1"/>
    </source>
</evidence>
<dbReference type="RefSeq" id="WP_025726929.1">
    <property type="nucleotide sequence ID" value="NZ_JAAIWK010000014.1"/>
</dbReference>
<evidence type="ECO:0000313" key="3">
    <source>
        <dbReference type="Proteomes" id="UP000030588"/>
    </source>
</evidence>
<dbReference type="Proteomes" id="UP000476934">
    <property type="component" value="Unassembled WGS sequence"/>
</dbReference>
<dbReference type="Proteomes" id="UP000030588">
    <property type="component" value="Unassembled WGS sequence"/>
</dbReference>
<name>A0A0A6XVS6_9BACI</name>
<reference evidence="1 3" key="1">
    <citation type="submission" date="2014-10" db="EMBL/GenBank/DDBJ databases">
        <title>Draft genome of phytase producing Bacillus ginsengihumi strain M2.11.</title>
        <authorList>
            <person name="Toymentseva A."/>
            <person name="Boulygina E.A."/>
            <person name="Kazakov S.V."/>
            <person name="Kayumov I."/>
            <person name="Suleimanova A.D."/>
            <person name="Mardanova A.M."/>
            <person name="Maria S.N."/>
            <person name="Sergey M.Y."/>
            <person name="Sharipova M.R."/>
        </authorList>
    </citation>
    <scope>NUCLEOTIDE SEQUENCE [LARGE SCALE GENOMIC DNA]</scope>
    <source>
        <strain evidence="1 3">M2.11</strain>
    </source>
</reference>
<dbReference type="EMBL" id="JRUN01000077">
    <property type="protein sequence ID" value="KHD84262.1"/>
    <property type="molecule type" value="Genomic_DNA"/>
</dbReference>
<proteinExistence type="predicted"/>
<dbReference type="STRING" id="363870.NG54_16700"/>
<dbReference type="OrthoDB" id="1684419at2"/>
<gene>
    <name evidence="2" type="ORF">G4D61_09975</name>
    <name evidence="1" type="ORF">NG54_16700</name>
</gene>
<protein>
    <submittedName>
        <fullName evidence="2">DUF1450 domain-containing protein</fullName>
    </submittedName>
</protein>
<organism evidence="1 3">
    <name type="scientific">Heyndrickxia ginsengihumi</name>
    <dbReference type="NCBI Taxonomy" id="363870"/>
    <lineage>
        <taxon>Bacteria</taxon>
        <taxon>Bacillati</taxon>
        <taxon>Bacillota</taxon>
        <taxon>Bacilli</taxon>
        <taxon>Bacillales</taxon>
        <taxon>Bacillaceae</taxon>
        <taxon>Heyndrickxia</taxon>
    </lineage>
</organism>
<evidence type="ECO:0000313" key="1">
    <source>
        <dbReference type="EMBL" id="KHD84262.1"/>
    </source>
</evidence>
<dbReference type="InterPro" id="IPR009910">
    <property type="entry name" value="DUF1450"/>
</dbReference>
<keyword evidence="4" id="KW-1185">Reference proteome</keyword>
<reference evidence="2 4" key="2">
    <citation type="submission" date="2020-02" db="EMBL/GenBank/DDBJ databases">
        <authorList>
            <person name="Feng H."/>
        </authorList>
    </citation>
    <scope>NUCLEOTIDE SEQUENCE [LARGE SCALE GENOMIC DNA]</scope>
    <source>
        <strain evidence="2 4">Gsoil 114</strain>
    </source>
</reference>
<sequence length="80" mass="8839">MGIVIVEICEGSLINAIDIEKELESQYPEVAVIMNECLMACGTCTYSPFAIVNGKKIFAKTIDECVKKIKEQIEIELANV</sequence>
<dbReference type="AlphaFoldDB" id="A0A0A6XVS6"/>
<reference evidence="2 4" key="3">
    <citation type="submission" date="2020-03" db="EMBL/GenBank/DDBJ databases">
        <title>Bacillus aquiflavi sp. nov., isolated from yellow water of strong flavor Chinese baijiu in Yibin region of China.</title>
        <authorList>
            <person name="Xie J."/>
        </authorList>
    </citation>
    <scope>NUCLEOTIDE SEQUENCE [LARGE SCALE GENOMIC DNA]</scope>
    <source>
        <strain evidence="2 4">Gsoil 114</strain>
    </source>
</reference>
<comment type="caution">
    <text evidence="1">The sequence shown here is derived from an EMBL/GenBank/DDBJ whole genome shotgun (WGS) entry which is preliminary data.</text>
</comment>
<dbReference type="EMBL" id="JAAIWK010000014">
    <property type="protein sequence ID" value="NEY20284.1"/>
    <property type="molecule type" value="Genomic_DNA"/>
</dbReference>
<evidence type="ECO:0000313" key="4">
    <source>
        <dbReference type="Proteomes" id="UP000476934"/>
    </source>
</evidence>
<accession>A0A0A6XVS6</accession>